<dbReference type="EMBL" id="LR215973">
    <property type="protein sequence ID" value="VFA96264.1"/>
    <property type="molecule type" value="Genomic_DNA"/>
</dbReference>
<organism evidence="2 3">
    <name type="scientific">Nocardia cyriacigeorgica</name>
    <dbReference type="NCBI Taxonomy" id="135487"/>
    <lineage>
        <taxon>Bacteria</taxon>
        <taxon>Bacillati</taxon>
        <taxon>Actinomycetota</taxon>
        <taxon>Actinomycetes</taxon>
        <taxon>Mycobacteriales</taxon>
        <taxon>Nocardiaceae</taxon>
        <taxon>Nocardia</taxon>
    </lineage>
</organism>
<dbReference type="RefSeq" id="WP_130915474.1">
    <property type="nucleotide sequence ID" value="NZ_LR215973.1"/>
</dbReference>
<evidence type="ECO:0000259" key="1">
    <source>
        <dbReference type="Pfam" id="PF26526"/>
    </source>
</evidence>
<accession>A0A4U8VWG9</accession>
<dbReference type="Proteomes" id="UP000290439">
    <property type="component" value="Chromosome"/>
</dbReference>
<reference evidence="2 3" key="1">
    <citation type="submission" date="2019-02" db="EMBL/GenBank/DDBJ databases">
        <authorList>
            <consortium name="Pathogen Informatics"/>
        </authorList>
    </citation>
    <scope>NUCLEOTIDE SEQUENCE [LARGE SCALE GENOMIC DNA]</scope>
    <source>
        <strain evidence="2 3">3012STDY6756504</strain>
    </source>
</reference>
<sequence length="213" mass="21773">MNAIARQRIHQLATTVSVALIAGVCASCGAPDTGGSAPDATVSAVAVAPTGLRWTSYQGVALPSADQGPARTDGPVAGGFDRSPAGAALAAIHATVRISVAPDSDWAVIGHQMLAPGAGRDAWALARAQISITAPVTDGAPKILGYTVAGYSPDVAEIDIYSLHPDNSLTRNHTQLTWHHDDWRLELPATAGTNPVAAVAVPPADLIAFTPPR</sequence>
<protein>
    <recommendedName>
        <fullName evidence="1">DUF8175 domain-containing protein</fullName>
    </recommendedName>
</protein>
<dbReference type="Pfam" id="PF26526">
    <property type="entry name" value="DUF8175"/>
    <property type="match status" value="1"/>
</dbReference>
<proteinExistence type="predicted"/>
<name>A0A4U8VWG9_9NOCA</name>
<feature type="domain" description="DUF8175" evidence="1">
    <location>
        <begin position="32"/>
        <end position="197"/>
    </location>
</feature>
<dbReference type="InterPro" id="IPR058488">
    <property type="entry name" value="DUF8175"/>
</dbReference>
<dbReference type="AlphaFoldDB" id="A0A4U8VWG9"/>
<gene>
    <name evidence="2" type="ORF">NCTC10797_00013</name>
</gene>
<evidence type="ECO:0000313" key="3">
    <source>
        <dbReference type="Proteomes" id="UP000290439"/>
    </source>
</evidence>
<evidence type="ECO:0000313" key="2">
    <source>
        <dbReference type="EMBL" id="VFA96264.1"/>
    </source>
</evidence>